<sequence>MNQSKEESNSSGDAEKSVKAAAEKQDNDSEVKTVGAAGETESVAAAALPAEPLNFDDFNSAKDMEVMGMERLKTELQSRGLKCGGTLQERAARLFLLKSTPLDKLPKKLLAKK</sequence>
<comment type="subcellular location">
    <subcellularLocation>
        <location evidence="1">Nucleus</location>
    </subcellularLocation>
</comment>
<evidence type="ECO:0000256" key="5">
    <source>
        <dbReference type="SAM" id="MobiDB-lite"/>
    </source>
</evidence>
<reference evidence="7 8" key="1">
    <citation type="submission" date="2022-03" db="EMBL/GenBank/DDBJ databases">
        <authorList>
            <person name="Macdonald S."/>
            <person name="Ahmed S."/>
            <person name="Newling K."/>
        </authorList>
    </citation>
    <scope>NUCLEOTIDE SEQUENCE [LARGE SCALE GENOMIC DNA]</scope>
</reference>
<feature type="compositionally biased region" description="Basic and acidic residues" evidence="5">
    <location>
        <begin position="1"/>
        <end position="31"/>
    </location>
</feature>
<evidence type="ECO:0000259" key="6">
    <source>
        <dbReference type="Pfam" id="PF13297"/>
    </source>
</evidence>
<keyword evidence="3" id="KW-0508">mRNA splicing</keyword>
<evidence type="ECO:0000256" key="1">
    <source>
        <dbReference type="ARBA" id="ARBA00004123"/>
    </source>
</evidence>
<keyword evidence="4" id="KW-0539">Nucleus</keyword>
<protein>
    <recommendedName>
        <fullName evidence="6">SDE2/SF3A3 SAP domain-containing protein</fullName>
    </recommendedName>
</protein>
<accession>A0ABC8JWT3</accession>
<dbReference type="InterPro" id="IPR051421">
    <property type="entry name" value="RNA_Proc_DNA_Dmg_Regulator"/>
</dbReference>
<organism evidence="7 8">
    <name type="scientific">Eruca vesicaria subsp. sativa</name>
    <name type="common">Garden rocket</name>
    <name type="synonym">Eruca sativa</name>
    <dbReference type="NCBI Taxonomy" id="29727"/>
    <lineage>
        <taxon>Eukaryota</taxon>
        <taxon>Viridiplantae</taxon>
        <taxon>Streptophyta</taxon>
        <taxon>Embryophyta</taxon>
        <taxon>Tracheophyta</taxon>
        <taxon>Spermatophyta</taxon>
        <taxon>Magnoliopsida</taxon>
        <taxon>eudicotyledons</taxon>
        <taxon>Gunneridae</taxon>
        <taxon>Pentapetalae</taxon>
        <taxon>rosids</taxon>
        <taxon>malvids</taxon>
        <taxon>Brassicales</taxon>
        <taxon>Brassicaceae</taxon>
        <taxon>Brassiceae</taxon>
        <taxon>Eruca</taxon>
    </lineage>
</organism>
<evidence type="ECO:0000256" key="2">
    <source>
        <dbReference type="ARBA" id="ARBA00022664"/>
    </source>
</evidence>
<evidence type="ECO:0000256" key="4">
    <source>
        <dbReference type="ARBA" id="ARBA00023242"/>
    </source>
</evidence>
<evidence type="ECO:0000313" key="8">
    <source>
        <dbReference type="Proteomes" id="UP001642260"/>
    </source>
</evidence>
<dbReference type="AlphaFoldDB" id="A0ABC8JWT3"/>
<dbReference type="Proteomes" id="UP001642260">
    <property type="component" value="Unassembled WGS sequence"/>
</dbReference>
<feature type="region of interest" description="Disordered" evidence="5">
    <location>
        <begin position="1"/>
        <end position="37"/>
    </location>
</feature>
<dbReference type="InterPro" id="IPR025086">
    <property type="entry name" value="SDE2/SF3A3_SAP"/>
</dbReference>
<keyword evidence="2" id="KW-0507">mRNA processing</keyword>
<dbReference type="Pfam" id="PF13297">
    <property type="entry name" value="SDE2_2C"/>
    <property type="match status" value="1"/>
</dbReference>
<dbReference type="EMBL" id="CAKOAT010127376">
    <property type="protein sequence ID" value="CAH8335138.1"/>
    <property type="molecule type" value="Genomic_DNA"/>
</dbReference>
<dbReference type="PANTHER" id="PTHR12786">
    <property type="entry name" value="SPLICING FACTOR SF3A-RELATED"/>
    <property type="match status" value="1"/>
</dbReference>
<keyword evidence="8" id="KW-1185">Reference proteome</keyword>
<comment type="caution">
    <text evidence="7">The sequence shown here is derived from an EMBL/GenBank/DDBJ whole genome shotgun (WGS) entry which is preliminary data.</text>
</comment>
<feature type="domain" description="SDE2/SF3A3 SAP" evidence="6">
    <location>
        <begin position="40"/>
        <end position="112"/>
    </location>
</feature>
<dbReference type="GO" id="GO:0008380">
    <property type="term" value="P:RNA splicing"/>
    <property type="evidence" value="ECO:0007669"/>
    <property type="project" value="UniProtKB-KW"/>
</dbReference>
<dbReference type="GO" id="GO:0005634">
    <property type="term" value="C:nucleus"/>
    <property type="evidence" value="ECO:0007669"/>
    <property type="project" value="UniProtKB-SubCell"/>
</dbReference>
<evidence type="ECO:0000313" key="7">
    <source>
        <dbReference type="EMBL" id="CAH8335138.1"/>
    </source>
</evidence>
<gene>
    <name evidence="7" type="ORF">ERUC_LOCUS13475</name>
</gene>
<name>A0ABC8JWT3_ERUVS</name>
<dbReference type="GO" id="GO:0006397">
    <property type="term" value="P:mRNA processing"/>
    <property type="evidence" value="ECO:0007669"/>
    <property type="project" value="UniProtKB-KW"/>
</dbReference>
<evidence type="ECO:0000256" key="3">
    <source>
        <dbReference type="ARBA" id="ARBA00023187"/>
    </source>
</evidence>
<dbReference type="PANTHER" id="PTHR12786:SF1">
    <property type="entry name" value="SPLICING REGULATOR SDE2"/>
    <property type="match status" value="1"/>
</dbReference>
<proteinExistence type="predicted"/>